<keyword evidence="2 5" id="KW-0863">Zinc-finger</keyword>
<dbReference type="GO" id="GO:0003677">
    <property type="term" value="F:DNA binding"/>
    <property type="evidence" value="ECO:0007669"/>
    <property type="project" value="UniProtKB-UniRule"/>
</dbReference>
<keyword evidence="8" id="KW-1185">Reference proteome</keyword>
<dbReference type="AlphaFoldDB" id="A0A8S0YRL2"/>
<keyword evidence="3" id="KW-0862">Zinc</keyword>
<proteinExistence type="predicted"/>
<dbReference type="Proteomes" id="UP000494106">
    <property type="component" value="Unassembled WGS sequence"/>
</dbReference>
<evidence type="ECO:0000313" key="7">
    <source>
        <dbReference type="EMBL" id="CAB3222408.1"/>
    </source>
</evidence>
<evidence type="ECO:0000256" key="2">
    <source>
        <dbReference type="ARBA" id="ARBA00022771"/>
    </source>
</evidence>
<dbReference type="OrthoDB" id="6776070at2759"/>
<protein>
    <recommendedName>
        <fullName evidence="6">THAP-type domain-containing protein</fullName>
    </recommendedName>
</protein>
<evidence type="ECO:0000259" key="6">
    <source>
        <dbReference type="PROSITE" id="PS50950"/>
    </source>
</evidence>
<reference evidence="7 8" key="1">
    <citation type="submission" date="2020-04" db="EMBL/GenBank/DDBJ databases">
        <authorList>
            <person name="Wallbank WR R."/>
            <person name="Pardo Diaz C."/>
            <person name="Kozak K."/>
            <person name="Martin S."/>
            <person name="Jiggins C."/>
            <person name="Moest M."/>
            <person name="Warren A I."/>
            <person name="Byers J.R.P. K."/>
            <person name="Montejo-Kovacevich G."/>
            <person name="Yen C E."/>
        </authorList>
    </citation>
    <scope>NUCLEOTIDE SEQUENCE [LARGE SCALE GENOMIC DNA]</scope>
</reference>
<comment type="caution">
    <text evidence="7">The sequence shown here is derived from an EMBL/GenBank/DDBJ whole genome shotgun (WGS) entry which is preliminary data.</text>
</comment>
<organism evidence="7 8">
    <name type="scientific">Arctia plantaginis</name>
    <name type="common">Wood tiger moth</name>
    <name type="synonym">Phalaena plantaginis</name>
    <dbReference type="NCBI Taxonomy" id="874455"/>
    <lineage>
        <taxon>Eukaryota</taxon>
        <taxon>Metazoa</taxon>
        <taxon>Ecdysozoa</taxon>
        <taxon>Arthropoda</taxon>
        <taxon>Hexapoda</taxon>
        <taxon>Insecta</taxon>
        <taxon>Pterygota</taxon>
        <taxon>Neoptera</taxon>
        <taxon>Endopterygota</taxon>
        <taxon>Lepidoptera</taxon>
        <taxon>Glossata</taxon>
        <taxon>Ditrysia</taxon>
        <taxon>Noctuoidea</taxon>
        <taxon>Erebidae</taxon>
        <taxon>Arctiinae</taxon>
        <taxon>Arctia</taxon>
    </lineage>
</organism>
<keyword evidence="4 5" id="KW-0238">DNA-binding</keyword>
<gene>
    <name evidence="7" type="ORF">APLA_LOCUS1032</name>
</gene>
<name>A0A8S0YRL2_ARCPL</name>
<evidence type="ECO:0000256" key="1">
    <source>
        <dbReference type="ARBA" id="ARBA00022723"/>
    </source>
</evidence>
<dbReference type="Pfam" id="PF05485">
    <property type="entry name" value="THAP"/>
    <property type="match status" value="1"/>
</dbReference>
<dbReference type="SMART" id="SM00980">
    <property type="entry name" value="THAP"/>
    <property type="match status" value="1"/>
</dbReference>
<accession>A0A8S0YRL2</accession>
<dbReference type="InterPro" id="IPR006612">
    <property type="entry name" value="THAP_Znf"/>
</dbReference>
<sequence>MCKNFLLEILSRSMEPEICVLHRFPNPQHNEERFNLWMKVLNSEMQKRGVQYIYNNVRLCDQHFELGYRTPCRKLTRNAFPTLNIEKGILPAQCEDTSDILLFFDDLFDSLNGSFTGDHIAKPLQGSVTPASPHKAKWTESIQILKSMKFEGKAYVPTIDGTALKRRSSNPPELKKTTEQMQDALKTINTVLTNKSTQKEDMCDMYGKLIASKLKKYFSAIEQQEVMLELDELLTKRIRNSLKQRPTSSLSAMSSTGSFDSTSPAEMHRLSLKHSMFFQIHLYKYHNGHFRLIAIQYLCQSKITYLLKA</sequence>
<evidence type="ECO:0000313" key="8">
    <source>
        <dbReference type="Proteomes" id="UP000494106"/>
    </source>
</evidence>
<dbReference type="GO" id="GO:0008270">
    <property type="term" value="F:zinc ion binding"/>
    <property type="evidence" value="ECO:0007669"/>
    <property type="project" value="UniProtKB-KW"/>
</dbReference>
<dbReference type="PROSITE" id="PS50950">
    <property type="entry name" value="ZF_THAP"/>
    <property type="match status" value="1"/>
</dbReference>
<evidence type="ECO:0000256" key="3">
    <source>
        <dbReference type="ARBA" id="ARBA00022833"/>
    </source>
</evidence>
<dbReference type="SUPFAM" id="SSF57716">
    <property type="entry name" value="Glucocorticoid receptor-like (DNA-binding domain)"/>
    <property type="match status" value="1"/>
</dbReference>
<dbReference type="EMBL" id="CADEBC010000088">
    <property type="protein sequence ID" value="CAB3222408.1"/>
    <property type="molecule type" value="Genomic_DNA"/>
</dbReference>
<feature type="domain" description="THAP-type" evidence="6">
    <location>
        <begin position="1"/>
        <end position="84"/>
    </location>
</feature>
<evidence type="ECO:0000256" key="4">
    <source>
        <dbReference type="ARBA" id="ARBA00023125"/>
    </source>
</evidence>
<keyword evidence="1" id="KW-0479">Metal-binding</keyword>
<evidence type="ECO:0000256" key="5">
    <source>
        <dbReference type="PROSITE-ProRule" id="PRU00309"/>
    </source>
</evidence>